<evidence type="ECO:0000256" key="2">
    <source>
        <dbReference type="ARBA" id="ARBA00005810"/>
    </source>
</evidence>
<dbReference type="Pfam" id="PF01288">
    <property type="entry name" value="HPPK"/>
    <property type="match status" value="1"/>
</dbReference>
<dbReference type="GO" id="GO:0003848">
    <property type="term" value="F:2-amino-4-hydroxy-6-hydroxymethyldihydropteridine diphosphokinase activity"/>
    <property type="evidence" value="ECO:0007669"/>
    <property type="project" value="UniProtKB-EC"/>
</dbReference>
<evidence type="ECO:0000259" key="13">
    <source>
        <dbReference type="PROSITE" id="PS00794"/>
    </source>
</evidence>
<comment type="pathway">
    <text evidence="1">Cofactor biosynthesis; tetrahydrofolate biosynthesis; 2-amino-4-hydroxy-6-hydroxymethyl-7,8-dihydropteridine diphosphate from 7,8-dihydroneopterin triphosphate: step 4/4.</text>
</comment>
<protein>
    <recommendedName>
        <fullName evidence="4">2-amino-4-hydroxy-6-hydroxymethyldihydropteridine pyrophosphokinase</fullName>
        <ecNumber evidence="3">2.7.6.3</ecNumber>
    </recommendedName>
    <alternativeName>
        <fullName evidence="11">6-hydroxymethyl-7,8-dihydropterin pyrophosphokinase</fullName>
    </alternativeName>
    <alternativeName>
        <fullName evidence="12">7,8-dihydro-6-hydroxymethylpterin-pyrophosphokinase</fullName>
    </alternativeName>
</protein>
<evidence type="ECO:0000256" key="8">
    <source>
        <dbReference type="ARBA" id="ARBA00022840"/>
    </source>
</evidence>
<keyword evidence="9" id="KW-0289">Folate biosynthesis</keyword>
<dbReference type="InterPro" id="IPR035907">
    <property type="entry name" value="Hppk_sf"/>
</dbReference>
<dbReference type="GO" id="GO:0016301">
    <property type="term" value="F:kinase activity"/>
    <property type="evidence" value="ECO:0007669"/>
    <property type="project" value="UniProtKB-KW"/>
</dbReference>
<evidence type="ECO:0000256" key="11">
    <source>
        <dbReference type="ARBA" id="ARBA00029766"/>
    </source>
</evidence>
<evidence type="ECO:0000313" key="14">
    <source>
        <dbReference type="EMBL" id="KTD08197.1"/>
    </source>
</evidence>
<gene>
    <name evidence="14" type="primary">folK</name>
    <name evidence="14" type="ORF">Ljam_2392</name>
</gene>
<evidence type="ECO:0000256" key="4">
    <source>
        <dbReference type="ARBA" id="ARBA00016218"/>
    </source>
</evidence>
<dbReference type="Proteomes" id="UP000054715">
    <property type="component" value="Unassembled WGS sequence"/>
</dbReference>
<dbReference type="Gene3D" id="3.30.70.560">
    <property type="entry name" value="7,8-Dihydro-6-hydroxymethylpterin-pyrophosphokinase HPPK"/>
    <property type="match status" value="1"/>
</dbReference>
<reference evidence="14 15" key="1">
    <citation type="submission" date="2015-11" db="EMBL/GenBank/DDBJ databases">
        <title>Genomic analysis of 38 Legionella species identifies large and diverse effector repertoires.</title>
        <authorList>
            <person name="Burstein D."/>
            <person name="Amaro F."/>
            <person name="Zusman T."/>
            <person name="Lifshitz Z."/>
            <person name="Cohen O."/>
            <person name="Gilbert J.A."/>
            <person name="Pupko T."/>
            <person name="Shuman H.A."/>
            <person name="Segal G."/>
        </authorList>
    </citation>
    <scope>NUCLEOTIDE SEQUENCE [LARGE SCALE GENOMIC DNA]</scope>
    <source>
        <strain evidence="14 15">JA-26-G1-E2</strain>
    </source>
</reference>
<dbReference type="UniPathway" id="UPA00077">
    <property type="reaction ID" value="UER00155"/>
</dbReference>
<dbReference type="EC" id="2.7.6.3" evidence="3"/>
<evidence type="ECO:0000256" key="12">
    <source>
        <dbReference type="ARBA" id="ARBA00033413"/>
    </source>
</evidence>
<dbReference type="STRING" id="455.Ljam_2392"/>
<dbReference type="PROSITE" id="PS00794">
    <property type="entry name" value="HPPK"/>
    <property type="match status" value="1"/>
</dbReference>
<dbReference type="RefSeq" id="WP_058450246.1">
    <property type="nucleotide sequence ID" value="NZ_CAAAJF010000011.1"/>
</dbReference>
<organism evidence="14 15">
    <name type="scientific">Legionella jamestowniensis</name>
    <dbReference type="NCBI Taxonomy" id="455"/>
    <lineage>
        <taxon>Bacteria</taxon>
        <taxon>Pseudomonadati</taxon>
        <taxon>Pseudomonadota</taxon>
        <taxon>Gammaproteobacteria</taxon>
        <taxon>Legionellales</taxon>
        <taxon>Legionellaceae</taxon>
        <taxon>Legionella</taxon>
    </lineage>
</organism>
<dbReference type="GO" id="GO:0005524">
    <property type="term" value="F:ATP binding"/>
    <property type="evidence" value="ECO:0007669"/>
    <property type="project" value="UniProtKB-KW"/>
</dbReference>
<evidence type="ECO:0000313" key="15">
    <source>
        <dbReference type="Proteomes" id="UP000054715"/>
    </source>
</evidence>
<evidence type="ECO:0000256" key="5">
    <source>
        <dbReference type="ARBA" id="ARBA00022679"/>
    </source>
</evidence>
<keyword evidence="7 14" id="KW-0418">Kinase</keyword>
<dbReference type="SUPFAM" id="SSF55083">
    <property type="entry name" value="6-hydroxymethyl-7,8-dihydropterin pyrophosphokinase, HPPK"/>
    <property type="match status" value="1"/>
</dbReference>
<dbReference type="GO" id="GO:0046656">
    <property type="term" value="P:folic acid biosynthetic process"/>
    <property type="evidence" value="ECO:0007669"/>
    <property type="project" value="UniProtKB-KW"/>
</dbReference>
<dbReference type="NCBIfam" id="TIGR01498">
    <property type="entry name" value="folK"/>
    <property type="match status" value="1"/>
</dbReference>
<dbReference type="EMBL" id="LNYG01000013">
    <property type="protein sequence ID" value="KTD08197.1"/>
    <property type="molecule type" value="Genomic_DNA"/>
</dbReference>
<dbReference type="CDD" id="cd00483">
    <property type="entry name" value="HPPK"/>
    <property type="match status" value="1"/>
</dbReference>
<name>A0A0W0UK58_9GAMM</name>
<keyword evidence="6" id="KW-0547">Nucleotide-binding</keyword>
<keyword evidence="5" id="KW-0808">Transferase</keyword>
<dbReference type="InterPro" id="IPR000550">
    <property type="entry name" value="Hppk"/>
</dbReference>
<proteinExistence type="inferred from homology"/>
<dbReference type="PATRIC" id="fig|455.5.peg.2516"/>
<evidence type="ECO:0000256" key="1">
    <source>
        <dbReference type="ARBA" id="ARBA00005051"/>
    </source>
</evidence>
<comment type="function">
    <text evidence="10">Catalyzes the transfer of pyrophosphate from adenosine triphosphate (ATP) to 6-hydroxymethyl-7,8-dihydropterin, an enzymatic step in folate biosynthesis pathway.</text>
</comment>
<dbReference type="PANTHER" id="PTHR43071:SF1">
    <property type="entry name" value="2-AMINO-4-HYDROXY-6-HYDROXYMETHYLDIHYDROPTERIDINE PYROPHOSPHOKINASE"/>
    <property type="match status" value="1"/>
</dbReference>
<evidence type="ECO:0000256" key="10">
    <source>
        <dbReference type="ARBA" id="ARBA00029409"/>
    </source>
</evidence>
<dbReference type="OrthoDB" id="9808041at2"/>
<sequence length="169" mass="19436">MNLCYLSLGSNLNSPERQLRKALQTLRTLPSTHLLQVATLYRSEAWGRKRQPDFVNTVAMLQTSLTPQQLLKECQKLEKKHGRVRTVHWGSRTLDVDILLYGSLKINSKELRLPHPRLHLRDFVFVPLIEIATKPIQLHGKFLAELIQKNESCVTIKGSRKRSTECDKA</sequence>
<accession>A0A0W0UK58</accession>
<evidence type="ECO:0000256" key="6">
    <source>
        <dbReference type="ARBA" id="ARBA00022741"/>
    </source>
</evidence>
<evidence type="ECO:0000256" key="3">
    <source>
        <dbReference type="ARBA" id="ARBA00013253"/>
    </source>
</evidence>
<comment type="similarity">
    <text evidence="2">Belongs to the HPPK family.</text>
</comment>
<keyword evidence="8" id="KW-0067">ATP-binding</keyword>
<dbReference type="AlphaFoldDB" id="A0A0W0UK58"/>
<comment type="caution">
    <text evidence="14">The sequence shown here is derived from an EMBL/GenBank/DDBJ whole genome shotgun (WGS) entry which is preliminary data.</text>
</comment>
<feature type="domain" description="7,8-dihydro-6-hydroxymethylpterin-pyrophosphokinase" evidence="13">
    <location>
        <begin position="88"/>
        <end position="99"/>
    </location>
</feature>
<evidence type="ECO:0000256" key="7">
    <source>
        <dbReference type="ARBA" id="ARBA00022777"/>
    </source>
</evidence>
<evidence type="ECO:0000256" key="9">
    <source>
        <dbReference type="ARBA" id="ARBA00022909"/>
    </source>
</evidence>
<dbReference type="GO" id="GO:0046654">
    <property type="term" value="P:tetrahydrofolate biosynthetic process"/>
    <property type="evidence" value="ECO:0007669"/>
    <property type="project" value="UniProtKB-UniPathway"/>
</dbReference>
<dbReference type="PANTHER" id="PTHR43071">
    <property type="entry name" value="2-AMINO-4-HYDROXY-6-HYDROXYMETHYLDIHYDROPTERIDINE PYROPHOSPHOKINASE"/>
    <property type="match status" value="1"/>
</dbReference>